<organism evidence="2">
    <name type="scientific">uncultured Cytophagales bacterium</name>
    <dbReference type="NCBI Taxonomy" id="158755"/>
    <lineage>
        <taxon>Bacteria</taxon>
        <taxon>Pseudomonadati</taxon>
        <taxon>Bacteroidota</taxon>
        <taxon>Sphingobacteriia</taxon>
        <taxon>Sphingobacteriales</taxon>
        <taxon>environmental samples</taxon>
    </lineage>
</organism>
<keyword evidence="1" id="KW-1133">Transmembrane helix</keyword>
<dbReference type="AlphaFoldDB" id="A0A6J4H748"/>
<keyword evidence="1" id="KW-0812">Transmembrane</keyword>
<sequence>MELTLNVPAFIFPTVSLLMLAYTNRFLALAALVRSLHERYQREPSPGILAQMQNLRLRVRLIRDMQAVGVLSLFLSVASMFFILERQVRLATWLFGGSLVLLMVSLALSMAEIYTSIRALNIQLGDMTEKER</sequence>
<proteinExistence type="predicted"/>
<feature type="transmembrane region" description="Helical" evidence="1">
    <location>
        <begin position="12"/>
        <end position="33"/>
    </location>
</feature>
<evidence type="ECO:0008006" key="3">
    <source>
        <dbReference type="Google" id="ProtNLM"/>
    </source>
</evidence>
<dbReference type="InterPro" id="IPR021279">
    <property type="entry name" value="DUF2721"/>
</dbReference>
<feature type="transmembrane region" description="Helical" evidence="1">
    <location>
        <begin position="65"/>
        <end position="84"/>
    </location>
</feature>
<feature type="transmembrane region" description="Helical" evidence="1">
    <location>
        <begin position="90"/>
        <end position="111"/>
    </location>
</feature>
<name>A0A6J4H748_9SPHI</name>
<dbReference type="EMBL" id="CADCTQ010000017">
    <property type="protein sequence ID" value="CAA9215934.1"/>
    <property type="molecule type" value="Genomic_DNA"/>
</dbReference>
<protein>
    <recommendedName>
        <fullName evidence="3">II family cellulose-binding protein</fullName>
    </recommendedName>
</protein>
<evidence type="ECO:0000256" key="1">
    <source>
        <dbReference type="SAM" id="Phobius"/>
    </source>
</evidence>
<reference evidence="2" key="1">
    <citation type="submission" date="2020-02" db="EMBL/GenBank/DDBJ databases">
        <authorList>
            <person name="Meier V. D."/>
        </authorList>
    </citation>
    <scope>NUCLEOTIDE SEQUENCE</scope>
    <source>
        <strain evidence="2">AVDCRST_MAG56</strain>
    </source>
</reference>
<accession>A0A6J4H748</accession>
<keyword evidence="1" id="KW-0472">Membrane</keyword>
<dbReference type="Pfam" id="PF11026">
    <property type="entry name" value="DUF2721"/>
    <property type="match status" value="1"/>
</dbReference>
<evidence type="ECO:0000313" key="2">
    <source>
        <dbReference type="EMBL" id="CAA9215934.1"/>
    </source>
</evidence>
<gene>
    <name evidence="2" type="ORF">AVDCRST_MAG56-148</name>
</gene>